<name>A0A939PKX9_9ACTN</name>
<organism evidence="2 3">
    <name type="scientific">Actinomadura barringtoniae</name>
    <dbReference type="NCBI Taxonomy" id="1427535"/>
    <lineage>
        <taxon>Bacteria</taxon>
        <taxon>Bacillati</taxon>
        <taxon>Actinomycetota</taxon>
        <taxon>Actinomycetes</taxon>
        <taxon>Streptosporangiales</taxon>
        <taxon>Thermomonosporaceae</taxon>
        <taxon>Actinomadura</taxon>
    </lineage>
</organism>
<evidence type="ECO:0000313" key="2">
    <source>
        <dbReference type="EMBL" id="MBO2454217.1"/>
    </source>
</evidence>
<evidence type="ECO:0000313" key="3">
    <source>
        <dbReference type="Proteomes" id="UP000669179"/>
    </source>
</evidence>
<proteinExistence type="predicted"/>
<evidence type="ECO:0000256" key="1">
    <source>
        <dbReference type="SAM" id="SignalP"/>
    </source>
</evidence>
<feature type="chain" id="PRO_5037933603" description="Secreted protein" evidence="1">
    <location>
        <begin position="30"/>
        <end position="131"/>
    </location>
</feature>
<comment type="caution">
    <text evidence="2">The sequence shown here is derived from an EMBL/GenBank/DDBJ whole genome shotgun (WGS) entry which is preliminary data.</text>
</comment>
<evidence type="ECO:0008006" key="4">
    <source>
        <dbReference type="Google" id="ProtNLM"/>
    </source>
</evidence>
<keyword evidence="1" id="KW-0732">Signal</keyword>
<accession>A0A939PKX9</accession>
<dbReference type="RefSeq" id="WP_208262427.1">
    <property type="nucleotide sequence ID" value="NZ_JAGEOJ010000025.1"/>
</dbReference>
<sequence length="131" mass="14052">MRIRAIAGALAGATAAAGLMAVTATPAHANGSTKPICVGKAYEMYACFTPKGDKFCITNKSKIKGNYVDIEWFAPYKGKGGRVVNKKGYNKTVCKSYASYLKEGERVNFHAWLYNSGGVTIDVSKDKSATI</sequence>
<dbReference type="EMBL" id="JAGEOJ010000025">
    <property type="protein sequence ID" value="MBO2454217.1"/>
    <property type="molecule type" value="Genomic_DNA"/>
</dbReference>
<reference evidence="2" key="1">
    <citation type="submission" date="2021-03" db="EMBL/GenBank/DDBJ databases">
        <authorList>
            <person name="Kanchanasin P."/>
            <person name="Saeng-In P."/>
            <person name="Phongsopitanun W."/>
            <person name="Yuki M."/>
            <person name="Kudo T."/>
            <person name="Ohkuma M."/>
            <person name="Tanasupawat S."/>
        </authorList>
    </citation>
    <scope>NUCLEOTIDE SEQUENCE</scope>
    <source>
        <strain evidence="2">GKU 128</strain>
    </source>
</reference>
<dbReference type="AlphaFoldDB" id="A0A939PKX9"/>
<protein>
    <recommendedName>
        <fullName evidence="4">Secreted protein</fullName>
    </recommendedName>
</protein>
<keyword evidence="3" id="KW-1185">Reference proteome</keyword>
<gene>
    <name evidence="2" type="ORF">J4573_44520</name>
</gene>
<dbReference type="Proteomes" id="UP000669179">
    <property type="component" value="Unassembled WGS sequence"/>
</dbReference>
<feature type="signal peptide" evidence="1">
    <location>
        <begin position="1"/>
        <end position="29"/>
    </location>
</feature>